<organism evidence="2 3">
    <name type="scientific">Ensete ventricosum</name>
    <name type="common">Abyssinian banana</name>
    <name type="synonym">Musa ensete</name>
    <dbReference type="NCBI Taxonomy" id="4639"/>
    <lineage>
        <taxon>Eukaryota</taxon>
        <taxon>Viridiplantae</taxon>
        <taxon>Streptophyta</taxon>
        <taxon>Embryophyta</taxon>
        <taxon>Tracheophyta</taxon>
        <taxon>Spermatophyta</taxon>
        <taxon>Magnoliopsida</taxon>
        <taxon>Liliopsida</taxon>
        <taxon>Zingiberales</taxon>
        <taxon>Musaceae</taxon>
        <taxon>Ensete</taxon>
    </lineage>
</organism>
<reference evidence="2 3" key="1">
    <citation type="submission" date="2022-12" db="EMBL/GenBank/DDBJ databases">
        <title>Chromosome-scale assembly of the Ensete ventricosum genome.</title>
        <authorList>
            <person name="Dussert Y."/>
            <person name="Stocks J."/>
            <person name="Wendawek A."/>
            <person name="Woldeyes F."/>
            <person name="Nichols R.A."/>
            <person name="Borrell J.S."/>
        </authorList>
    </citation>
    <scope>NUCLEOTIDE SEQUENCE [LARGE SCALE GENOMIC DNA]</scope>
    <source>
        <strain evidence="3">cv. Maze</strain>
        <tissue evidence="2">Seeds</tissue>
    </source>
</reference>
<comment type="caution">
    <text evidence="2">The sequence shown here is derived from an EMBL/GenBank/DDBJ whole genome shotgun (WGS) entry which is preliminary data.</text>
</comment>
<dbReference type="AlphaFoldDB" id="A0AAV8R7T3"/>
<sequence>MESVSPPVSSQLSLLAQRERQKLMLRSLSSCEAGSGTSPVVGSPVNHPWLKWASPTTSSLDWEVNGEELGSLRQPSSSSELQANGEEPDLSWVHSLVRDSPPVAASGAPAGHSSPLHANGIEGLNQDGQSDDLDQAALLGSWLDQLQLDQMVI</sequence>
<accession>A0AAV8R7T3</accession>
<proteinExistence type="predicted"/>
<evidence type="ECO:0000256" key="1">
    <source>
        <dbReference type="SAM" id="MobiDB-lite"/>
    </source>
</evidence>
<feature type="region of interest" description="Disordered" evidence="1">
    <location>
        <begin position="69"/>
        <end position="132"/>
    </location>
</feature>
<evidence type="ECO:0000313" key="3">
    <source>
        <dbReference type="Proteomes" id="UP001222027"/>
    </source>
</evidence>
<keyword evidence="3" id="KW-1185">Reference proteome</keyword>
<dbReference type="EMBL" id="JAQQAF010000003">
    <property type="protein sequence ID" value="KAJ8498421.1"/>
    <property type="molecule type" value="Genomic_DNA"/>
</dbReference>
<name>A0AAV8R7T3_ENSVE</name>
<feature type="compositionally biased region" description="Polar residues" evidence="1">
    <location>
        <begin position="73"/>
        <end position="82"/>
    </location>
</feature>
<feature type="compositionally biased region" description="Low complexity" evidence="1">
    <location>
        <begin position="100"/>
        <end position="115"/>
    </location>
</feature>
<evidence type="ECO:0000313" key="2">
    <source>
        <dbReference type="EMBL" id="KAJ8498421.1"/>
    </source>
</evidence>
<gene>
    <name evidence="2" type="ORF">OPV22_008973</name>
</gene>
<dbReference type="Proteomes" id="UP001222027">
    <property type="component" value="Unassembled WGS sequence"/>
</dbReference>
<protein>
    <submittedName>
        <fullName evidence="2">Uncharacterized protein</fullName>
    </submittedName>
</protein>